<proteinExistence type="predicted"/>
<dbReference type="Pfam" id="PF04242">
    <property type="entry name" value="DUF424"/>
    <property type="match status" value="1"/>
</dbReference>
<accession>A0A7G9YVK3</accession>
<dbReference type="InterPro" id="IPR007355">
    <property type="entry name" value="DUF424"/>
</dbReference>
<dbReference type="AlphaFoldDB" id="A0A7G9YVK3"/>
<reference evidence="1" key="1">
    <citation type="submission" date="2020-06" db="EMBL/GenBank/DDBJ databases">
        <title>Unique genomic features of the anaerobic methanotrophic archaea.</title>
        <authorList>
            <person name="Chadwick G.L."/>
            <person name="Skennerton C.T."/>
            <person name="Laso-Perez R."/>
            <person name="Leu A.O."/>
            <person name="Speth D.R."/>
            <person name="Yu H."/>
            <person name="Morgan-Lang C."/>
            <person name="Hatzenpichler R."/>
            <person name="Goudeau D."/>
            <person name="Malmstrom R."/>
            <person name="Brazelton W.J."/>
            <person name="Woyke T."/>
            <person name="Hallam S.J."/>
            <person name="Tyson G.W."/>
            <person name="Wegener G."/>
            <person name="Boetius A."/>
            <person name="Orphan V."/>
        </authorList>
    </citation>
    <scope>NUCLEOTIDE SEQUENCE</scope>
</reference>
<dbReference type="EMBL" id="MT631499">
    <property type="protein sequence ID" value="QNO52037.1"/>
    <property type="molecule type" value="Genomic_DNA"/>
</dbReference>
<organism evidence="1">
    <name type="scientific">Candidatus Methanophagaceae archaeon ANME-1 ERB6</name>
    <dbReference type="NCBI Taxonomy" id="2759912"/>
    <lineage>
        <taxon>Archaea</taxon>
        <taxon>Methanobacteriati</taxon>
        <taxon>Methanobacteriota</taxon>
        <taxon>Stenosarchaea group</taxon>
        <taxon>Methanomicrobia</taxon>
        <taxon>Candidatus Methanophagales</taxon>
        <taxon>Candidatus Methanophagaceae</taxon>
    </lineage>
</organism>
<name>A0A7G9YVK3_9EURY</name>
<evidence type="ECO:0008006" key="2">
    <source>
        <dbReference type="Google" id="ProtNLM"/>
    </source>
</evidence>
<protein>
    <recommendedName>
        <fullName evidence="2">DUF424 domain-containing protein</fullName>
    </recommendedName>
</protein>
<gene>
    <name evidence="1" type="ORF">HGMICNAC_00039</name>
</gene>
<sequence length="102" mass="11303">MNTPKKIYIKKYELGSGIMVAVCDTELIGKSFEDNELVLKITESFYKGEEATENEVVRSLKHATIANLVGERAVKCALDNGFIEENNVIFVAGVPHAQIVKM</sequence>
<dbReference type="Gene3D" id="3.30.1860.10">
    <property type="entry name" value="uncharacterized conserved protein from methanopyrus kandleri domain like"/>
    <property type="match status" value="1"/>
</dbReference>
<evidence type="ECO:0000313" key="1">
    <source>
        <dbReference type="EMBL" id="QNO52037.1"/>
    </source>
</evidence>